<dbReference type="InterPro" id="IPR024607">
    <property type="entry name" value="Sulfatase_CS"/>
</dbReference>
<organism evidence="7 8">
    <name type="scientific">Nonomuraea guangzhouensis</name>
    <dbReference type="NCBI Taxonomy" id="1291555"/>
    <lineage>
        <taxon>Bacteria</taxon>
        <taxon>Bacillati</taxon>
        <taxon>Actinomycetota</taxon>
        <taxon>Actinomycetes</taxon>
        <taxon>Streptosporangiales</taxon>
        <taxon>Streptosporangiaceae</taxon>
        <taxon>Nonomuraea</taxon>
    </lineage>
</organism>
<feature type="chain" id="PRO_5045733054" evidence="5">
    <location>
        <begin position="26"/>
        <end position="654"/>
    </location>
</feature>
<dbReference type="PANTHER" id="PTHR42693">
    <property type="entry name" value="ARYLSULFATASE FAMILY MEMBER"/>
    <property type="match status" value="1"/>
</dbReference>
<protein>
    <submittedName>
        <fullName evidence="7">Sulfatase-like hydrolase/transferase</fullName>
    </submittedName>
</protein>
<dbReference type="Proteomes" id="UP001597097">
    <property type="component" value="Unassembled WGS sequence"/>
</dbReference>
<proteinExistence type="inferred from homology"/>
<comment type="caution">
    <text evidence="7">The sequence shown here is derived from an EMBL/GenBank/DDBJ whole genome shotgun (WGS) entry which is preliminary data.</text>
</comment>
<sequence>MNRTRTGALAAGLLAASLTGVPAKAATPPNIVLVVADDLGYDQTSLYGRSGAIATPNLEAMGDDGVRVSQGYVASPVCSPSRSALLTGLEPARVGADSNQLTRSRPERMPTDTIMKQLPAAYTSAAIGKWDLAGAQPFDAKHLPAAMGFDVFYGFFGGMHDYCPGTELRQYDPGTQTYANRSSARYLTQEFTDHAVDYIGDHAANPFFLYLAYNAPHTPLETPTSCAGGAQQSDEERFAEMVRTMDDGIGRVRQALEDNGVADNTLLVFLSDNGQQSDYFTGPTRGGKYSLFEGGIKVPFALTWPAALPSGTTYTGPVSSLDLRPTILAAAGSAASAPPGASGVDLAPYLTGGRTGPPHSQLSWRYVVDKAEEGHQGTVIAAQRSGDLKWISSTTPATAPVTTDYLFDLAANPGEDDDGNLWPDPVTSGPIVAAHNAWNAANRVTESFENPRSATDIRANKPDGYIEAGGTWTVVDTGSGDKSYRGASTGTAGRSMLELSHFDDVKASSTVRLQDPGQAGVIVRGSGAGQSFNGYTASIAIPQNGSACAGPAPQPGGGSARLVLSKVADGAGTQVACKDLPLTTGTDHTIVVRAMGPSISVDLDGTRQLAWSDTAASAFSGGRVGLRVAGTSQAQPTRALFGTLNAVACSGSCP</sequence>
<dbReference type="InterPro" id="IPR000917">
    <property type="entry name" value="Sulfatase_N"/>
</dbReference>
<keyword evidence="4" id="KW-0106">Calcium</keyword>
<comment type="similarity">
    <text evidence="1">Belongs to the sulfatase family.</text>
</comment>
<keyword evidence="2" id="KW-0479">Metal-binding</keyword>
<dbReference type="EMBL" id="JBHUCM010000017">
    <property type="protein sequence ID" value="MFD1539438.1"/>
    <property type="molecule type" value="Genomic_DNA"/>
</dbReference>
<gene>
    <name evidence="7" type="ORF">ACFSJ0_20450</name>
</gene>
<dbReference type="Pfam" id="PF00884">
    <property type="entry name" value="Sulfatase"/>
    <property type="match status" value="1"/>
</dbReference>
<dbReference type="PROSITE" id="PS00523">
    <property type="entry name" value="SULFATASE_1"/>
    <property type="match status" value="1"/>
</dbReference>
<accession>A0ABW4G9M6</accession>
<evidence type="ECO:0000313" key="7">
    <source>
        <dbReference type="EMBL" id="MFD1539438.1"/>
    </source>
</evidence>
<keyword evidence="8" id="KW-1185">Reference proteome</keyword>
<evidence type="ECO:0000259" key="6">
    <source>
        <dbReference type="Pfam" id="PF00884"/>
    </source>
</evidence>
<name>A0ABW4G9M6_9ACTN</name>
<reference evidence="8" key="1">
    <citation type="journal article" date="2019" name="Int. J. Syst. Evol. Microbiol.">
        <title>The Global Catalogue of Microorganisms (GCM) 10K type strain sequencing project: providing services to taxonomists for standard genome sequencing and annotation.</title>
        <authorList>
            <consortium name="The Broad Institute Genomics Platform"/>
            <consortium name="The Broad Institute Genome Sequencing Center for Infectious Disease"/>
            <person name="Wu L."/>
            <person name="Ma J."/>
        </authorList>
    </citation>
    <scope>NUCLEOTIDE SEQUENCE [LARGE SCALE GENOMIC DNA]</scope>
    <source>
        <strain evidence="8">CGMCC 1.15399</strain>
    </source>
</reference>
<dbReference type="PANTHER" id="PTHR42693:SF53">
    <property type="entry name" value="ENDO-4-O-SULFATASE"/>
    <property type="match status" value="1"/>
</dbReference>
<keyword evidence="5" id="KW-0732">Signal</keyword>
<evidence type="ECO:0000256" key="5">
    <source>
        <dbReference type="SAM" id="SignalP"/>
    </source>
</evidence>
<evidence type="ECO:0000313" key="8">
    <source>
        <dbReference type="Proteomes" id="UP001597097"/>
    </source>
</evidence>
<evidence type="ECO:0000256" key="4">
    <source>
        <dbReference type="ARBA" id="ARBA00022837"/>
    </source>
</evidence>
<evidence type="ECO:0000256" key="2">
    <source>
        <dbReference type="ARBA" id="ARBA00022723"/>
    </source>
</evidence>
<evidence type="ECO:0000256" key="3">
    <source>
        <dbReference type="ARBA" id="ARBA00022801"/>
    </source>
</evidence>
<keyword evidence="3" id="KW-0378">Hydrolase</keyword>
<dbReference type="InterPro" id="IPR050738">
    <property type="entry name" value="Sulfatase"/>
</dbReference>
<feature type="domain" description="Sulfatase N-terminal" evidence="6">
    <location>
        <begin position="29"/>
        <end position="332"/>
    </location>
</feature>
<dbReference type="RefSeq" id="WP_219531737.1">
    <property type="nucleotide sequence ID" value="NZ_JAHKRM010000012.1"/>
</dbReference>
<evidence type="ECO:0000256" key="1">
    <source>
        <dbReference type="ARBA" id="ARBA00008779"/>
    </source>
</evidence>
<feature type="signal peptide" evidence="5">
    <location>
        <begin position="1"/>
        <end position="25"/>
    </location>
</feature>